<sequence length="407" mass="46302">MDFKVKVEDLSKGISKLKSRTWIKNTIYLSGPSWPRAQRVWLSSRGQGSGLSFIHVGTSEKSQVPARRRGLIVEEESESDAEDLGNPWTPPAYTGHELDINPPVFGASGPKMTCLYTQIDFDEDESQREIEQELDLELRRDLEEGAESSIHKYEQESLMDGLTEGPSRKRKREVRSSYSQITEELVKRLIDHWVINMCSVTEAAHAVYMNPRTAWRNTGEFPTKKRRVVPKMSKQHCEFIEKYLDDKPLSTLREFHMHLHNKFPEFRVSLSRGHYNSTEMCKYNGTILLSLQQERRLLRKCKSWGSWRITERKPANVLRPTARGRNISALGAISSSGIIGMSVLVVEPNQAPAAETRGGDESSEAVGDGEAVVEVPRGRGRAVVVIMEEMWDNHKWRKTGLLLAQPQ</sequence>
<accession>A0A9P6MMF0</accession>
<dbReference type="Proteomes" id="UP000703661">
    <property type="component" value="Unassembled WGS sequence"/>
</dbReference>
<evidence type="ECO:0000256" key="1">
    <source>
        <dbReference type="SAM" id="MobiDB-lite"/>
    </source>
</evidence>
<keyword evidence="3" id="KW-1185">Reference proteome</keyword>
<dbReference type="EMBL" id="JAAAID010002143">
    <property type="protein sequence ID" value="KAG0007863.1"/>
    <property type="molecule type" value="Genomic_DNA"/>
</dbReference>
<feature type="non-terminal residue" evidence="2">
    <location>
        <position position="407"/>
    </location>
</feature>
<organism evidence="2 3">
    <name type="scientific">Entomortierella chlamydospora</name>
    <dbReference type="NCBI Taxonomy" id="101097"/>
    <lineage>
        <taxon>Eukaryota</taxon>
        <taxon>Fungi</taxon>
        <taxon>Fungi incertae sedis</taxon>
        <taxon>Mucoromycota</taxon>
        <taxon>Mortierellomycotina</taxon>
        <taxon>Mortierellomycetes</taxon>
        <taxon>Mortierellales</taxon>
        <taxon>Mortierellaceae</taxon>
        <taxon>Entomortierella</taxon>
    </lineage>
</organism>
<reference evidence="2" key="1">
    <citation type="journal article" date="2020" name="Fungal Divers.">
        <title>Resolving the Mortierellaceae phylogeny through synthesis of multi-gene phylogenetics and phylogenomics.</title>
        <authorList>
            <person name="Vandepol N."/>
            <person name="Liber J."/>
            <person name="Desiro A."/>
            <person name="Na H."/>
            <person name="Kennedy M."/>
            <person name="Barry K."/>
            <person name="Grigoriev I.V."/>
            <person name="Miller A.N."/>
            <person name="O'Donnell K."/>
            <person name="Stajich J.E."/>
            <person name="Bonito G."/>
        </authorList>
    </citation>
    <scope>NUCLEOTIDE SEQUENCE</scope>
    <source>
        <strain evidence="2">NRRL 2769</strain>
    </source>
</reference>
<comment type="caution">
    <text evidence="2">The sequence shown here is derived from an EMBL/GenBank/DDBJ whole genome shotgun (WGS) entry which is preliminary data.</text>
</comment>
<proteinExistence type="predicted"/>
<name>A0A9P6MMF0_9FUNG</name>
<feature type="region of interest" description="Disordered" evidence="1">
    <location>
        <begin position="351"/>
        <end position="370"/>
    </location>
</feature>
<dbReference type="AlphaFoldDB" id="A0A9P6MMF0"/>
<gene>
    <name evidence="2" type="ORF">BGZ80_004144</name>
</gene>
<protein>
    <submittedName>
        <fullName evidence="2">Uncharacterized protein</fullName>
    </submittedName>
</protein>
<evidence type="ECO:0000313" key="2">
    <source>
        <dbReference type="EMBL" id="KAG0007863.1"/>
    </source>
</evidence>
<feature type="region of interest" description="Disordered" evidence="1">
    <location>
        <begin position="147"/>
        <end position="175"/>
    </location>
</feature>
<evidence type="ECO:0000313" key="3">
    <source>
        <dbReference type="Proteomes" id="UP000703661"/>
    </source>
</evidence>